<sequence length="117" mass="12797">MAKEGVANDAVQVAPDGRFEETNRGILPALLYRDLSLRTREATSERQYAFLVVLSAAGPILQGNENACINEGVMVAIHSTELPRPALEASGAGRVTSYIIFKLFAWALPQLWYCMLA</sequence>
<proteinExistence type="predicted"/>
<comment type="caution">
    <text evidence="1">The sequence shown here is derived from an EMBL/GenBank/DDBJ whole genome shotgun (WGS) entry which is preliminary data.</text>
</comment>
<name>A0A2R5G9M8_9STRA</name>
<gene>
    <name evidence="1" type="ORF">FCC1311_039852</name>
</gene>
<reference evidence="1 2" key="1">
    <citation type="submission" date="2017-12" db="EMBL/GenBank/DDBJ databases">
        <title>Sequencing, de novo assembly and annotation of complete genome of a new Thraustochytrid species, strain FCC1311.</title>
        <authorList>
            <person name="Sedici K."/>
            <person name="Godart F."/>
            <person name="Aiese Cigliano R."/>
            <person name="Sanseverino W."/>
            <person name="Barakat M."/>
            <person name="Ortet P."/>
            <person name="Marechal E."/>
            <person name="Cagnac O."/>
            <person name="Amato A."/>
        </authorList>
    </citation>
    <scope>NUCLEOTIDE SEQUENCE [LARGE SCALE GENOMIC DNA]</scope>
</reference>
<keyword evidence="2" id="KW-1185">Reference proteome</keyword>
<dbReference type="AlphaFoldDB" id="A0A2R5G9M8"/>
<protein>
    <submittedName>
        <fullName evidence="1">Uncharacterized protein</fullName>
    </submittedName>
</protein>
<dbReference type="Proteomes" id="UP000241890">
    <property type="component" value="Unassembled WGS sequence"/>
</dbReference>
<evidence type="ECO:0000313" key="1">
    <source>
        <dbReference type="EMBL" id="GBG27762.1"/>
    </source>
</evidence>
<dbReference type="EMBL" id="BEYU01000035">
    <property type="protein sequence ID" value="GBG27762.1"/>
    <property type="molecule type" value="Genomic_DNA"/>
</dbReference>
<organism evidence="1 2">
    <name type="scientific">Hondaea fermentalgiana</name>
    <dbReference type="NCBI Taxonomy" id="2315210"/>
    <lineage>
        <taxon>Eukaryota</taxon>
        <taxon>Sar</taxon>
        <taxon>Stramenopiles</taxon>
        <taxon>Bigyra</taxon>
        <taxon>Labyrinthulomycetes</taxon>
        <taxon>Thraustochytrida</taxon>
        <taxon>Thraustochytriidae</taxon>
        <taxon>Hondaea</taxon>
    </lineage>
</organism>
<dbReference type="InParanoid" id="A0A2R5G9M8"/>
<accession>A0A2R5G9M8</accession>
<evidence type="ECO:0000313" key="2">
    <source>
        <dbReference type="Proteomes" id="UP000241890"/>
    </source>
</evidence>